<dbReference type="EMBL" id="JAZHXI010000015">
    <property type="protein sequence ID" value="KAL2063604.1"/>
    <property type="molecule type" value="Genomic_DNA"/>
</dbReference>
<proteinExistence type="predicted"/>
<gene>
    <name evidence="1" type="ORF">VTL71DRAFT_5409</name>
</gene>
<accession>A0ABR4C2P0</accession>
<protein>
    <submittedName>
        <fullName evidence="1">Uncharacterized protein</fullName>
    </submittedName>
</protein>
<evidence type="ECO:0000313" key="1">
    <source>
        <dbReference type="EMBL" id="KAL2063604.1"/>
    </source>
</evidence>
<sequence>MLRLNRRRPISRKSIKAHSFDFSQLFKILHPICCKELLPDLILVLRNVLMTNRRAYIQAPPSNLATENYRAIGTDHWLLGQLSGLKAFTTPS</sequence>
<name>A0ABR4C2P0_9HELO</name>
<keyword evidence="2" id="KW-1185">Reference proteome</keyword>
<organism evidence="1 2">
    <name type="scientific">Oculimacula yallundae</name>
    <dbReference type="NCBI Taxonomy" id="86028"/>
    <lineage>
        <taxon>Eukaryota</taxon>
        <taxon>Fungi</taxon>
        <taxon>Dikarya</taxon>
        <taxon>Ascomycota</taxon>
        <taxon>Pezizomycotina</taxon>
        <taxon>Leotiomycetes</taxon>
        <taxon>Helotiales</taxon>
        <taxon>Ploettnerulaceae</taxon>
        <taxon>Oculimacula</taxon>
    </lineage>
</organism>
<comment type="caution">
    <text evidence="1">The sequence shown here is derived from an EMBL/GenBank/DDBJ whole genome shotgun (WGS) entry which is preliminary data.</text>
</comment>
<evidence type="ECO:0000313" key="2">
    <source>
        <dbReference type="Proteomes" id="UP001595075"/>
    </source>
</evidence>
<reference evidence="1 2" key="1">
    <citation type="journal article" date="2024" name="Commun. Biol.">
        <title>Comparative genomic analysis of thermophilic fungi reveals convergent evolutionary adaptations and gene losses.</title>
        <authorList>
            <person name="Steindorff A.S."/>
            <person name="Aguilar-Pontes M.V."/>
            <person name="Robinson A.J."/>
            <person name="Andreopoulos B."/>
            <person name="LaButti K."/>
            <person name="Kuo A."/>
            <person name="Mondo S."/>
            <person name="Riley R."/>
            <person name="Otillar R."/>
            <person name="Haridas S."/>
            <person name="Lipzen A."/>
            <person name="Grimwood J."/>
            <person name="Schmutz J."/>
            <person name="Clum A."/>
            <person name="Reid I.D."/>
            <person name="Moisan M.C."/>
            <person name="Butler G."/>
            <person name="Nguyen T.T.M."/>
            <person name="Dewar K."/>
            <person name="Conant G."/>
            <person name="Drula E."/>
            <person name="Henrissat B."/>
            <person name="Hansel C."/>
            <person name="Singer S."/>
            <person name="Hutchinson M.I."/>
            <person name="de Vries R.P."/>
            <person name="Natvig D.O."/>
            <person name="Powell A.J."/>
            <person name="Tsang A."/>
            <person name="Grigoriev I.V."/>
        </authorList>
    </citation>
    <scope>NUCLEOTIDE SEQUENCE [LARGE SCALE GENOMIC DNA]</scope>
    <source>
        <strain evidence="1 2">CBS 494.80</strain>
    </source>
</reference>
<dbReference type="Proteomes" id="UP001595075">
    <property type="component" value="Unassembled WGS sequence"/>
</dbReference>